<keyword evidence="12" id="KW-0325">Glycoprotein</keyword>
<keyword evidence="4" id="KW-0479">Metal-binding</keyword>
<dbReference type="GO" id="GO:0012505">
    <property type="term" value="C:endomembrane system"/>
    <property type="evidence" value="ECO:0007669"/>
    <property type="project" value="UniProtKB-SubCell"/>
</dbReference>
<gene>
    <name evidence="18" type="ORF">DCAR_0624747</name>
</gene>
<evidence type="ECO:0000256" key="6">
    <source>
        <dbReference type="ARBA" id="ARBA00022771"/>
    </source>
</evidence>
<evidence type="ECO:0000313" key="18">
    <source>
        <dbReference type="EMBL" id="WOH05331.1"/>
    </source>
</evidence>
<keyword evidence="9 16" id="KW-1133">Transmembrane helix</keyword>
<dbReference type="PANTHER" id="PTHR47168:SF5">
    <property type="entry name" value="RING-TYPE DOMAIN-CONTAINING PROTEIN"/>
    <property type="match status" value="1"/>
</dbReference>
<evidence type="ECO:0000256" key="2">
    <source>
        <dbReference type="ARBA" id="ARBA00022554"/>
    </source>
</evidence>
<evidence type="ECO:0000256" key="11">
    <source>
        <dbReference type="ARBA" id="ARBA00023157"/>
    </source>
</evidence>
<evidence type="ECO:0000256" key="14">
    <source>
        <dbReference type="ARBA" id="ARBA00060484"/>
    </source>
</evidence>
<dbReference type="GO" id="GO:0015031">
    <property type="term" value="P:protein transport"/>
    <property type="evidence" value="ECO:0007669"/>
    <property type="project" value="UniProtKB-KW"/>
</dbReference>
<dbReference type="GO" id="GO:0008270">
    <property type="term" value="F:zinc ion binding"/>
    <property type="evidence" value="ECO:0007669"/>
    <property type="project" value="UniProtKB-KW"/>
</dbReference>
<dbReference type="Gene3D" id="3.30.40.10">
    <property type="entry name" value="Zinc/RING finger domain, C3HC4 (zinc finger)"/>
    <property type="match status" value="1"/>
</dbReference>
<reference evidence="18" key="2">
    <citation type="submission" date="2022-03" db="EMBL/GenBank/DDBJ databases">
        <title>Draft title - Genomic analysis of global carrot germplasm unveils the trajectory of domestication and the origin of high carotenoid orange carrot.</title>
        <authorList>
            <person name="Iorizzo M."/>
            <person name="Ellison S."/>
            <person name="Senalik D."/>
            <person name="Macko-Podgorni A."/>
            <person name="Grzebelus D."/>
            <person name="Bostan H."/>
            <person name="Rolling W."/>
            <person name="Curaba J."/>
            <person name="Simon P."/>
        </authorList>
    </citation>
    <scope>NUCLEOTIDE SEQUENCE</scope>
    <source>
        <tissue evidence="18">Leaf</tissue>
    </source>
</reference>
<keyword evidence="2" id="KW-0926">Vacuole</keyword>
<dbReference type="CDD" id="cd02123">
    <property type="entry name" value="PA_C_RZF_like"/>
    <property type="match status" value="1"/>
</dbReference>
<dbReference type="InterPro" id="IPR051653">
    <property type="entry name" value="E3_ligase_sorting_rcpt"/>
</dbReference>
<name>A0AAF1B6T6_DAUCS</name>
<dbReference type="Proteomes" id="UP000077755">
    <property type="component" value="Chromosome 6"/>
</dbReference>
<dbReference type="FunFam" id="3.30.40.10:FF:000388">
    <property type="entry name" value="Putative RING zinc finger domain superfamily protein"/>
    <property type="match status" value="1"/>
</dbReference>
<dbReference type="InterPro" id="IPR001841">
    <property type="entry name" value="Znf_RING"/>
</dbReference>
<keyword evidence="19" id="KW-1185">Reference proteome</keyword>
<dbReference type="GO" id="GO:0032586">
    <property type="term" value="C:protein storage vacuole membrane"/>
    <property type="evidence" value="ECO:0007669"/>
    <property type="project" value="UniProtKB-SubCell"/>
</dbReference>
<dbReference type="SUPFAM" id="SSF57850">
    <property type="entry name" value="RING/U-box"/>
    <property type="match status" value="1"/>
</dbReference>
<dbReference type="FunFam" id="3.50.30.30:FF:000020">
    <property type="entry name" value="Receptor homology region transmembrane domain-and RING domain-containing protein 2"/>
    <property type="match status" value="1"/>
</dbReference>
<evidence type="ECO:0000256" key="3">
    <source>
        <dbReference type="ARBA" id="ARBA00022692"/>
    </source>
</evidence>
<evidence type="ECO:0000256" key="8">
    <source>
        <dbReference type="ARBA" id="ARBA00022927"/>
    </source>
</evidence>
<keyword evidence="1" id="KW-0813">Transport</keyword>
<dbReference type="Pfam" id="PF02225">
    <property type="entry name" value="PA"/>
    <property type="match status" value="1"/>
</dbReference>
<dbReference type="InterPro" id="IPR003137">
    <property type="entry name" value="PA_domain"/>
</dbReference>
<keyword evidence="5" id="KW-0732">Signal</keyword>
<feature type="transmembrane region" description="Helical" evidence="16">
    <location>
        <begin position="161"/>
        <end position="184"/>
    </location>
</feature>
<reference evidence="18" key="1">
    <citation type="journal article" date="2016" name="Nat. Genet.">
        <title>A high-quality carrot genome assembly provides new insights into carotenoid accumulation and asterid genome evolution.</title>
        <authorList>
            <person name="Iorizzo M."/>
            <person name="Ellison S."/>
            <person name="Senalik D."/>
            <person name="Zeng P."/>
            <person name="Satapoomin P."/>
            <person name="Huang J."/>
            <person name="Bowman M."/>
            <person name="Iovene M."/>
            <person name="Sanseverino W."/>
            <person name="Cavagnaro P."/>
            <person name="Yildiz M."/>
            <person name="Macko-Podgorni A."/>
            <person name="Moranska E."/>
            <person name="Grzebelus E."/>
            <person name="Grzebelus D."/>
            <person name="Ashrafi H."/>
            <person name="Zheng Z."/>
            <person name="Cheng S."/>
            <person name="Spooner D."/>
            <person name="Van Deynze A."/>
            <person name="Simon P."/>
        </authorList>
    </citation>
    <scope>NUCLEOTIDE SEQUENCE</scope>
    <source>
        <tissue evidence="18">Leaf</tissue>
    </source>
</reference>
<evidence type="ECO:0000256" key="13">
    <source>
        <dbReference type="ARBA" id="ARBA00046288"/>
    </source>
</evidence>
<evidence type="ECO:0000256" key="4">
    <source>
        <dbReference type="ARBA" id="ARBA00022723"/>
    </source>
</evidence>
<comment type="subcellular location">
    <subcellularLocation>
        <location evidence="13">Endomembrane system</location>
        <topology evidence="13">Single-pass type I membrane protein</topology>
    </subcellularLocation>
    <subcellularLocation>
        <location evidence="14">Protein storage vacuole membrane</location>
    </subcellularLocation>
</comment>
<evidence type="ECO:0000256" key="1">
    <source>
        <dbReference type="ARBA" id="ARBA00022448"/>
    </source>
</evidence>
<evidence type="ECO:0000256" key="5">
    <source>
        <dbReference type="ARBA" id="ARBA00022729"/>
    </source>
</evidence>
<accession>A0AAF1B6T6</accession>
<dbReference type="SMART" id="SM00184">
    <property type="entry name" value="RING"/>
    <property type="match status" value="1"/>
</dbReference>
<dbReference type="InterPro" id="IPR013083">
    <property type="entry name" value="Znf_RING/FYVE/PHD"/>
</dbReference>
<evidence type="ECO:0000256" key="7">
    <source>
        <dbReference type="ARBA" id="ARBA00022833"/>
    </source>
</evidence>
<dbReference type="AlphaFoldDB" id="A0AAF1B6T6"/>
<keyword evidence="11" id="KW-1015">Disulfide bond</keyword>
<protein>
    <recommendedName>
        <fullName evidence="17">RING-type domain-containing protein</fullName>
    </recommendedName>
</protein>
<dbReference type="SUPFAM" id="SSF52025">
    <property type="entry name" value="PA domain"/>
    <property type="match status" value="1"/>
</dbReference>
<evidence type="ECO:0000256" key="10">
    <source>
        <dbReference type="ARBA" id="ARBA00023136"/>
    </source>
</evidence>
<evidence type="ECO:0000256" key="9">
    <source>
        <dbReference type="ARBA" id="ARBA00022989"/>
    </source>
</evidence>
<evidence type="ECO:0000256" key="12">
    <source>
        <dbReference type="ARBA" id="ARBA00023180"/>
    </source>
</evidence>
<dbReference type="KEGG" id="dcr:108192865"/>
<sequence>MGKLLVITIIYCFICYFVKPICGIVHLKSLSTSFADTPAKFSARIHGSRICGALLVADPLDACSSLVNSGVKFDDIKFALIVRGNCSFLDKVRNAQRAGFDGAIVFDDQVEKNLISMIGSPEGIWIPAVFVSNEAGESLMKHARGEDGECCIISSLKETSWNVLIISIISLLVIGAVLAAFVSLRLYWRNQNRPSNHVGGKLVELLPCSIFSATHISGYMEKTCAICLQDFREGDSLKVLPCQHKFHANCVGSWLTKWNTFCPVCKYDLKPEVTHQ</sequence>
<evidence type="ECO:0000313" key="19">
    <source>
        <dbReference type="Proteomes" id="UP000077755"/>
    </source>
</evidence>
<keyword evidence="8" id="KW-0653">Protein transport</keyword>
<dbReference type="InterPro" id="IPR044744">
    <property type="entry name" value="ZNRF4/RNF13/RNF167_PA"/>
</dbReference>
<keyword evidence="10 16" id="KW-0472">Membrane</keyword>
<evidence type="ECO:0000256" key="16">
    <source>
        <dbReference type="SAM" id="Phobius"/>
    </source>
</evidence>
<organism evidence="18 19">
    <name type="scientific">Daucus carota subsp. sativus</name>
    <name type="common">Carrot</name>
    <dbReference type="NCBI Taxonomy" id="79200"/>
    <lineage>
        <taxon>Eukaryota</taxon>
        <taxon>Viridiplantae</taxon>
        <taxon>Streptophyta</taxon>
        <taxon>Embryophyta</taxon>
        <taxon>Tracheophyta</taxon>
        <taxon>Spermatophyta</taxon>
        <taxon>Magnoliopsida</taxon>
        <taxon>eudicotyledons</taxon>
        <taxon>Gunneridae</taxon>
        <taxon>Pentapetalae</taxon>
        <taxon>asterids</taxon>
        <taxon>campanulids</taxon>
        <taxon>Apiales</taxon>
        <taxon>Apiaceae</taxon>
        <taxon>Apioideae</taxon>
        <taxon>Scandiceae</taxon>
        <taxon>Daucinae</taxon>
        <taxon>Daucus</taxon>
        <taxon>Daucus sect. Daucus</taxon>
    </lineage>
</organism>
<feature type="domain" description="RING-type" evidence="17">
    <location>
        <begin position="224"/>
        <end position="266"/>
    </location>
</feature>
<dbReference type="PANTHER" id="PTHR47168">
    <property type="entry name" value="RING ZINC FINGER DOMAIN SUPERFAMILY PROTEIN-RELATED"/>
    <property type="match status" value="1"/>
</dbReference>
<evidence type="ECO:0000256" key="15">
    <source>
        <dbReference type="PROSITE-ProRule" id="PRU00175"/>
    </source>
</evidence>
<keyword evidence="7" id="KW-0862">Zinc</keyword>
<dbReference type="Pfam" id="PF13639">
    <property type="entry name" value="zf-RING_2"/>
    <property type="match status" value="1"/>
</dbReference>
<dbReference type="InterPro" id="IPR046450">
    <property type="entry name" value="PA_dom_sf"/>
</dbReference>
<keyword evidence="3 16" id="KW-0812">Transmembrane</keyword>
<dbReference type="PROSITE" id="PS50089">
    <property type="entry name" value="ZF_RING_2"/>
    <property type="match status" value="1"/>
</dbReference>
<dbReference type="EMBL" id="CP093348">
    <property type="protein sequence ID" value="WOH05331.1"/>
    <property type="molecule type" value="Genomic_DNA"/>
</dbReference>
<keyword evidence="6 15" id="KW-0863">Zinc-finger</keyword>
<proteinExistence type="predicted"/>
<dbReference type="Gene3D" id="3.50.30.30">
    <property type="match status" value="1"/>
</dbReference>
<evidence type="ECO:0000259" key="17">
    <source>
        <dbReference type="PROSITE" id="PS50089"/>
    </source>
</evidence>